<reference evidence="6" key="1">
    <citation type="journal article" date="2020" name="Fungal Divers.">
        <title>Resolving the Mortierellaceae phylogeny through synthesis of multi-gene phylogenetics and phylogenomics.</title>
        <authorList>
            <person name="Vandepol N."/>
            <person name="Liber J."/>
            <person name="Desiro A."/>
            <person name="Na H."/>
            <person name="Kennedy M."/>
            <person name="Barry K."/>
            <person name="Grigoriev I.V."/>
            <person name="Miller A.N."/>
            <person name="O'Donnell K."/>
            <person name="Stajich J.E."/>
            <person name="Bonito G."/>
        </authorList>
    </citation>
    <scope>NUCLEOTIDE SEQUENCE</scope>
    <source>
        <strain evidence="6">NRRL 2769</strain>
    </source>
</reference>
<evidence type="ECO:0000313" key="6">
    <source>
        <dbReference type="EMBL" id="KAF9996530.1"/>
    </source>
</evidence>
<dbReference type="InterPro" id="IPR038581">
    <property type="entry name" value="ODC_AZ_sf"/>
</dbReference>
<dbReference type="Proteomes" id="UP000703661">
    <property type="component" value="Unassembled WGS sequence"/>
</dbReference>
<protein>
    <recommendedName>
        <fullName evidence="4">Ornithine decarboxylase antizyme</fullName>
    </recommendedName>
</protein>
<comment type="similarity">
    <text evidence="2">Belongs to the ODC antizyme family.</text>
</comment>
<organism evidence="6 7">
    <name type="scientific">Entomortierella chlamydospora</name>
    <dbReference type="NCBI Taxonomy" id="101097"/>
    <lineage>
        <taxon>Eukaryota</taxon>
        <taxon>Fungi</taxon>
        <taxon>Fungi incertae sedis</taxon>
        <taxon>Mucoromycota</taxon>
        <taxon>Mortierellomycotina</taxon>
        <taxon>Mortierellomycetes</taxon>
        <taxon>Mortierellales</taxon>
        <taxon>Mortierellaceae</taxon>
        <taxon>Entomortierella</taxon>
    </lineage>
</organism>
<evidence type="ECO:0000256" key="4">
    <source>
        <dbReference type="ARBA" id="ARBA00017712"/>
    </source>
</evidence>
<dbReference type="PANTHER" id="PTHR10279:SF10">
    <property type="entry name" value="ORNITHINE DECARBOXYLASE ANTIZYME"/>
    <property type="match status" value="1"/>
</dbReference>
<dbReference type="GO" id="GO:0005634">
    <property type="term" value="C:nucleus"/>
    <property type="evidence" value="ECO:0007669"/>
    <property type="project" value="TreeGrafter"/>
</dbReference>
<evidence type="ECO:0000256" key="3">
    <source>
        <dbReference type="ARBA" id="ARBA00011486"/>
    </source>
</evidence>
<dbReference type="InterPro" id="IPR002993">
    <property type="entry name" value="ODC_AZ"/>
</dbReference>
<dbReference type="AlphaFoldDB" id="A0A9P6SSB6"/>
<evidence type="ECO:0000256" key="2">
    <source>
        <dbReference type="ARBA" id="ARBA00008796"/>
    </source>
</evidence>
<dbReference type="GO" id="GO:0045732">
    <property type="term" value="P:positive regulation of protein catabolic process"/>
    <property type="evidence" value="ECO:0007669"/>
    <property type="project" value="TreeGrafter"/>
</dbReference>
<dbReference type="Pfam" id="PF02100">
    <property type="entry name" value="ODC_AZ"/>
    <property type="match status" value="1"/>
</dbReference>
<comment type="function">
    <text evidence="1">Ornithine decarboxylase (ODC) antizyme protein that negatively regulates ODC activity and intracellular polyamine biosynthesis in response to increased intracellular polyamine levels. Binds to ODC monomers, inhibiting the assembly of the functional ODC homodimer, and targets the monomers for ubiquitin-independent proteolytic destruction by the 26S proteasome.</text>
</comment>
<proteinExistence type="inferred from homology"/>
<evidence type="ECO:0000256" key="5">
    <source>
        <dbReference type="ARBA" id="ARBA00022758"/>
    </source>
</evidence>
<dbReference type="GO" id="GO:0005737">
    <property type="term" value="C:cytoplasm"/>
    <property type="evidence" value="ECO:0007669"/>
    <property type="project" value="TreeGrafter"/>
</dbReference>
<comment type="caution">
    <text evidence="6">The sequence shown here is derived from an EMBL/GenBank/DDBJ whole genome shotgun (WGS) entry which is preliminary data.</text>
</comment>
<keyword evidence="7" id="KW-1185">Reference proteome</keyword>
<comment type="subunit">
    <text evidence="3">Interacts with ODC and thereby sterically blocks ODC homodimerization.</text>
</comment>
<dbReference type="GO" id="GO:0075523">
    <property type="term" value="P:viral translational frameshifting"/>
    <property type="evidence" value="ECO:0007669"/>
    <property type="project" value="UniProtKB-KW"/>
</dbReference>
<evidence type="ECO:0000256" key="1">
    <source>
        <dbReference type="ARBA" id="ARBA00002307"/>
    </source>
</evidence>
<dbReference type="GO" id="GO:0008073">
    <property type="term" value="F:ornithine decarboxylase inhibitor activity"/>
    <property type="evidence" value="ECO:0007669"/>
    <property type="project" value="InterPro"/>
</dbReference>
<gene>
    <name evidence="6" type="ORF">BGZ80_007224</name>
</gene>
<evidence type="ECO:0000313" key="7">
    <source>
        <dbReference type="Proteomes" id="UP000703661"/>
    </source>
</evidence>
<dbReference type="InterPro" id="IPR016181">
    <property type="entry name" value="Acyl_CoA_acyltransferase"/>
</dbReference>
<keyword evidence="5" id="KW-0688">Ribosomal frameshifting</keyword>
<accession>A0A9P6SSB6</accession>
<dbReference type="Gene3D" id="3.40.630.60">
    <property type="match status" value="1"/>
</dbReference>
<name>A0A9P6SSB6_9FUNG</name>
<dbReference type="PANTHER" id="PTHR10279">
    <property type="entry name" value="ORNITHINE DECARBOXYLASE ANTIZYME"/>
    <property type="match status" value="1"/>
</dbReference>
<dbReference type="EMBL" id="JAAAID010003661">
    <property type="protein sequence ID" value="KAF9996530.1"/>
    <property type="molecule type" value="Genomic_DNA"/>
</dbReference>
<sequence>MALNLPLDSFASAPMASSSHNNSDILAVCFVDEASRGTSCYVYSTCPGGSEACEQSRQVGISEEQTASFVREMKHSSSIDDDAAHPSSDDDFSVKKMVDATIAITSNDSKRNTWLGFKSERALFLRGNGWDDMDIRESVVAALDLAEEQLGCETVYLCLEKSSPHLEKLVRALMYAGFEVVTPGVLEHADPKYLILGMEL</sequence>
<dbReference type="SUPFAM" id="SSF55729">
    <property type="entry name" value="Acyl-CoA N-acyltransferases (Nat)"/>
    <property type="match status" value="1"/>
</dbReference>